<gene>
    <name evidence="1" type="ORF">G4Y52_000989</name>
</gene>
<organism evidence="1">
    <name type="scientific">Salmonella enterica subsp. arizonae serovar 48:z4,z24:-</name>
    <dbReference type="NCBI Taxonomy" id="1967584"/>
    <lineage>
        <taxon>Bacteria</taxon>
        <taxon>Pseudomonadati</taxon>
        <taxon>Pseudomonadota</taxon>
        <taxon>Gammaproteobacteria</taxon>
        <taxon>Enterobacterales</taxon>
        <taxon>Enterobacteriaceae</taxon>
        <taxon>Salmonella</taxon>
    </lineage>
</organism>
<dbReference type="AlphaFoldDB" id="A0A739C1L5"/>
<sequence>MGMFGGGSSSSSSTSHTSSWLAPYVEPIVENFINDYSGINYENSVVAGLTPAEQAALDRAGSGAAITTGQNIAKGGASLIEQAVGGIQGLLEGNGKAQFMSGVTGLYNGASDFMASQDNAIEDSVYSQMGAEFGQSAQSNMASTSVAGSSAAQSATNSILASGANSMVQQESDLAMQILKGSVGLTSGAISGEVGLLDQLMSAGGAIAKAGGTMAANGEKNQFNAGIFEQWFNQKVDNNNRRNDMINNNMPALDFAFLMNEILPTAGIDTTTNTTSKVKSDGSSGGIGGNSFINGAAAMSALMFI</sequence>
<accession>A0A739C1L5</accession>
<evidence type="ECO:0000313" key="1">
    <source>
        <dbReference type="EMBL" id="HAE9261337.1"/>
    </source>
</evidence>
<reference evidence="1" key="2">
    <citation type="submission" date="2018-07" db="EMBL/GenBank/DDBJ databases">
        <authorList>
            <consortium name="NCBI Pathogen Detection Project"/>
        </authorList>
    </citation>
    <scope>NUCLEOTIDE SEQUENCE</scope>
    <source>
        <strain evidence="1">13-3002</strain>
    </source>
</reference>
<comment type="caution">
    <text evidence="1">The sequence shown here is derived from an EMBL/GenBank/DDBJ whole genome shotgun (WGS) entry which is preliminary data.</text>
</comment>
<name>A0A739C1L5_SALER</name>
<reference evidence="1" key="1">
    <citation type="journal article" date="2018" name="Genome Biol.">
        <title>SKESA: strategic k-mer extension for scrupulous assemblies.</title>
        <authorList>
            <person name="Souvorov A."/>
            <person name="Agarwala R."/>
            <person name="Lipman D.J."/>
        </authorList>
    </citation>
    <scope>NUCLEOTIDE SEQUENCE</scope>
    <source>
        <strain evidence="1">13-3002</strain>
    </source>
</reference>
<protein>
    <submittedName>
        <fullName evidence="1">Uncharacterized protein</fullName>
    </submittedName>
</protein>
<proteinExistence type="predicted"/>
<dbReference type="EMBL" id="DAATNN010000004">
    <property type="protein sequence ID" value="HAE9261337.1"/>
    <property type="molecule type" value="Genomic_DNA"/>
</dbReference>